<dbReference type="Pfam" id="PF25164">
    <property type="entry name" value="CoiA_N"/>
    <property type="match status" value="1"/>
</dbReference>
<dbReference type="AlphaFoldDB" id="A0A8J3ZKJ8"/>
<dbReference type="Pfam" id="PF06054">
    <property type="entry name" value="CoiA_nuc"/>
    <property type="match status" value="1"/>
</dbReference>
<evidence type="ECO:0000259" key="2">
    <source>
        <dbReference type="Pfam" id="PF25164"/>
    </source>
</evidence>
<dbReference type="Proteomes" id="UP000612585">
    <property type="component" value="Unassembled WGS sequence"/>
</dbReference>
<protein>
    <recommendedName>
        <fullName evidence="5">Competence protein CoiA</fullName>
    </recommendedName>
</protein>
<organism evidence="3 4">
    <name type="scientific">Virgisporangium aurantiacum</name>
    <dbReference type="NCBI Taxonomy" id="175570"/>
    <lineage>
        <taxon>Bacteria</taxon>
        <taxon>Bacillati</taxon>
        <taxon>Actinomycetota</taxon>
        <taxon>Actinomycetes</taxon>
        <taxon>Micromonosporales</taxon>
        <taxon>Micromonosporaceae</taxon>
        <taxon>Virgisporangium</taxon>
    </lineage>
</organism>
<dbReference type="InterPro" id="IPR010330">
    <property type="entry name" value="CoiA_nuc"/>
</dbReference>
<name>A0A8J3ZKJ8_9ACTN</name>
<accession>A0A8J3ZKJ8</accession>
<sequence length="328" mass="37199">MLTAVRLPSGQRVEASKSLPKSAEYRCPVCAWPVIVKPGRVVVAHFAHQPGGPQCGAEGESIRHMRAKILLAERFRDLGYEVMLEEQHTGGQRRVDVAVTIQGRKGPVRVAVEIQDSAISVDQIQRRNRADKRAGFFATVWVFTTNRLSRARGSLPGAELRLPEEMRYLTNRWRLPIALLDVERRQLTHVSTAEIVRDGGSYFNEYGDEEWAPDRRLVSTRQVKVAAATFELEAVRGRYATDRNPDYTAGFKAALVPDRPWRLTATRDGTDTTIDLTSCPTDDAGREKVQRLVAAGYTVILDHLPTERRWHRVRRPEPDDHGYRWKPE</sequence>
<evidence type="ECO:0000313" key="3">
    <source>
        <dbReference type="EMBL" id="GIJ64657.1"/>
    </source>
</evidence>
<evidence type="ECO:0008006" key="5">
    <source>
        <dbReference type="Google" id="ProtNLM"/>
    </source>
</evidence>
<evidence type="ECO:0000259" key="1">
    <source>
        <dbReference type="Pfam" id="PF06054"/>
    </source>
</evidence>
<dbReference type="EMBL" id="BOPG01000124">
    <property type="protein sequence ID" value="GIJ64657.1"/>
    <property type="molecule type" value="Genomic_DNA"/>
</dbReference>
<feature type="domain" description="Competence protein CoiA-like N-terminal" evidence="2">
    <location>
        <begin position="16"/>
        <end position="51"/>
    </location>
</feature>
<dbReference type="RefSeq" id="WP_204013821.1">
    <property type="nucleotide sequence ID" value="NZ_BOPG01000124.1"/>
</dbReference>
<gene>
    <name evidence="3" type="ORF">Vau01_121730</name>
</gene>
<comment type="caution">
    <text evidence="3">The sequence shown here is derived from an EMBL/GenBank/DDBJ whole genome shotgun (WGS) entry which is preliminary data.</text>
</comment>
<proteinExistence type="predicted"/>
<evidence type="ECO:0000313" key="4">
    <source>
        <dbReference type="Proteomes" id="UP000612585"/>
    </source>
</evidence>
<keyword evidence="4" id="KW-1185">Reference proteome</keyword>
<dbReference type="InterPro" id="IPR057253">
    <property type="entry name" value="CoiA-like_N"/>
</dbReference>
<reference evidence="3" key="1">
    <citation type="submission" date="2021-01" db="EMBL/GenBank/DDBJ databases">
        <title>Whole genome shotgun sequence of Virgisporangium aurantiacum NBRC 16421.</title>
        <authorList>
            <person name="Komaki H."/>
            <person name="Tamura T."/>
        </authorList>
    </citation>
    <scope>NUCLEOTIDE SEQUENCE</scope>
    <source>
        <strain evidence="3">NBRC 16421</strain>
    </source>
</reference>
<feature type="domain" description="Competence protein CoiA nuclease-like" evidence="1">
    <location>
        <begin position="60"/>
        <end position="155"/>
    </location>
</feature>